<feature type="chain" id="PRO_5004085633" evidence="9">
    <location>
        <begin position="20"/>
        <end position="955"/>
    </location>
</feature>
<feature type="active site" description="Charge relay system" evidence="6 7">
    <location>
        <position position="226"/>
    </location>
</feature>
<proteinExistence type="inferred from homology"/>
<dbReference type="PRINTS" id="PR00723">
    <property type="entry name" value="SUBTILISIN"/>
</dbReference>
<dbReference type="Pfam" id="PF06280">
    <property type="entry name" value="fn3_5"/>
    <property type="match status" value="1"/>
</dbReference>
<dbReference type="PANTHER" id="PTHR43806:SF66">
    <property type="entry name" value="SERIN ENDOPEPTIDASE"/>
    <property type="match status" value="1"/>
</dbReference>
<keyword evidence="2 7" id="KW-0645">Protease</keyword>
<evidence type="ECO:0000256" key="7">
    <source>
        <dbReference type="PROSITE-ProRule" id="PRU01240"/>
    </source>
</evidence>
<dbReference type="PROSITE" id="PS00137">
    <property type="entry name" value="SUBTILASE_HIS"/>
    <property type="match status" value="1"/>
</dbReference>
<evidence type="ECO:0000259" key="10">
    <source>
        <dbReference type="Pfam" id="PF00082"/>
    </source>
</evidence>
<gene>
    <name evidence="12" type="ORF">UCREL1_10013</name>
</gene>
<feature type="domain" description="C5a peptidase/Subtilisin-like protease SBT2-like Fn3-like" evidence="11">
    <location>
        <begin position="619"/>
        <end position="737"/>
    </location>
</feature>
<protein>
    <submittedName>
        <fullName evidence="12">Putative subtilisin-like protease protein</fullName>
    </submittedName>
</protein>
<comment type="similarity">
    <text evidence="1 7 8">Belongs to the peptidase S8 family.</text>
</comment>
<dbReference type="Gene3D" id="3.40.50.200">
    <property type="entry name" value="Peptidase S8/S53 domain"/>
    <property type="match status" value="2"/>
</dbReference>
<dbReference type="InterPro" id="IPR050131">
    <property type="entry name" value="Peptidase_S8_subtilisin-like"/>
</dbReference>
<evidence type="ECO:0000256" key="9">
    <source>
        <dbReference type="SAM" id="SignalP"/>
    </source>
</evidence>
<dbReference type="EMBL" id="KB707296">
    <property type="protein sequence ID" value="EMR63045.1"/>
    <property type="molecule type" value="Genomic_DNA"/>
</dbReference>
<organism evidence="12 13">
    <name type="scientific">Eutypa lata (strain UCR-EL1)</name>
    <name type="common">Grapevine dieback disease fungus</name>
    <name type="synonym">Eutypa armeniacae</name>
    <dbReference type="NCBI Taxonomy" id="1287681"/>
    <lineage>
        <taxon>Eukaryota</taxon>
        <taxon>Fungi</taxon>
        <taxon>Dikarya</taxon>
        <taxon>Ascomycota</taxon>
        <taxon>Pezizomycotina</taxon>
        <taxon>Sordariomycetes</taxon>
        <taxon>Xylariomycetidae</taxon>
        <taxon>Xylariales</taxon>
        <taxon>Diatrypaceae</taxon>
        <taxon>Eutypa</taxon>
    </lineage>
</organism>
<evidence type="ECO:0000256" key="4">
    <source>
        <dbReference type="ARBA" id="ARBA00022801"/>
    </source>
</evidence>
<keyword evidence="5 7" id="KW-0720">Serine protease</keyword>
<dbReference type="GO" id="GO:0016020">
    <property type="term" value="C:membrane"/>
    <property type="evidence" value="ECO:0007669"/>
    <property type="project" value="InterPro"/>
</dbReference>
<dbReference type="PROSITE" id="PS00138">
    <property type="entry name" value="SUBTILASE_SER"/>
    <property type="match status" value="1"/>
</dbReference>
<accession>M7T8S1</accession>
<dbReference type="InterPro" id="IPR022398">
    <property type="entry name" value="Peptidase_S8_His-AS"/>
</dbReference>
<feature type="active site" description="Charge relay system" evidence="6 7">
    <location>
        <position position="174"/>
    </location>
</feature>
<reference evidence="13" key="1">
    <citation type="journal article" date="2013" name="Genome Announc.">
        <title>Draft genome sequence of the grapevine dieback fungus Eutypa lata UCR-EL1.</title>
        <authorList>
            <person name="Blanco-Ulate B."/>
            <person name="Rolshausen P.E."/>
            <person name="Cantu D."/>
        </authorList>
    </citation>
    <scope>NUCLEOTIDE SEQUENCE [LARGE SCALE GENOMIC DNA]</scope>
    <source>
        <strain evidence="13">UCR-EL1</strain>
    </source>
</reference>
<keyword evidence="4 7" id="KW-0378">Hydrolase</keyword>
<dbReference type="CDD" id="cd07489">
    <property type="entry name" value="Peptidases_S8_5"/>
    <property type="match status" value="1"/>
</dbReference>
<evidence type="ECO:0000313" key="13">
    <source>
        <dbReference type="Proteomes" id="UP000012174"/>
    </source>
</evidence>
<dbReference type="GO" id="GO:0006508">
    <property type="term" value="P:proteolysis"/>
    <property type="evidence" value="ECO:0007669"/>
    <property type="project" value="UniProtKB-KW"/>
</dbReference>
<keyword evidence="3 9" id="KW-0732">Signal</keyword>
<dbReference type="AlphaFoldDB" id="M7T8S1"/>
<feature type="active site" description="Charge relay system" evidence="6 7">
    <location>
        <position position="545"/>
    </location>
</feature>
<keyword evidence="13" id="KW-1185">Reference proteome</keyword>
<dbReference type="InterPro" id="IPR036852">
    <property type="entry name" value="Peptidase_S8/S53_dom_sf"/>
</dbReference>
<dbReference type="Gene3D" id="2.60.40.1710">
    <property type="entry name" value="Subtilisin-like superfamily"/>
    <property type="match status" value="1"/>
</dbReference>
<evidence type="ECO:0000256" key="8">
    <source>
        <dbReference type="RuleBase" id="RU003355"/>
    </source>
</evidence>
<evidence type="ECO:0000256" key="5">
    <source>
        <dbReference type="ARBA" id="ARBA00022825"/>
    </source>
</evidence>
<evidence type="ECO:0000256" key="3">
    <source>
        <dbReference type="ARBA" id="ARBA00022729"/>
    </source>
</evidence>
<evidence type="ECO:0000256" key="1">
    <source>
        <dbReference type="ARBA" id="ARBA00011073"/>
    </source>
</evidence>
<dbReference type="PANTHER" id="PTHR43806">
    <property type="entry name" value="PEPTIDASE S8"/>
    <property type="match status" value="1"/>
</dbReference>
<dbReference type="InterPro" id="IPR015500">
    <property type="entry name" value="Peptidase_S8_subtilisin-rel"/>
</dbReference>
<dbReference type="HOGENOM" id="CLU_003559_3_1_1"/>
<dbReference type="InterPro" id="IPR023828">
    <property type="entry name" value="Peptidase_S8_Ser-AS"/>
</dbReference>
<dbReference type="KEGG" id="ela:UCREL1_10013"/>
<dbReference type="PROSITE" id="PS00136">
    <property type="entry name" value="SUBTILASE_ASP"/>
    <property type="match status" value="1"/>
</dbReference>
<feature type="signal peptide" evidence="9">
    <location>
        <begin position="1"/>
        <end position="19"/>
    </location>
</feature>
<dbReference type="Proteomes" id="UP000012174">
    <property type="component" value="Unassembled WGS sequence"/>
</dbReference>
<dbReference type="eggNOG" id="KOG4266">
    <property type="taxonomic scope" value="Eukaryota"/>
</dbReference>
<evidence type="ECO:0000256" key="2">
    <source>
        <dbReference type="ARBA" id="ARBA00022670"/>
    </source>
</evidence>
<dbReference type="GO" id="GO:0004252">
    <property type="term" value="F:serine-type endopeptidase activity"/>
    <property type="evidence" value="ECO:0007669"/>
    <property type="project" value="UniProtKB-UniRule"/>
</dbReference>
<dbReference type="STRING" id="1287681.M7T8S1"/>
<dbReference type="OMA" id="ITIFEAG"/>
<dbReference type="Pfam" id="PF00082">
    <property type="entry name" value="Peptidase_S8"/>
    <property type="match status" value="1"/>
</dbReference>
<dbReference type="InterPro" id="IPR023827">
    <property type="entry name" value="Peptidase_S8_Asp-AS"/>
</dbReference>
<dbReference type="InterPro" id="IPR000209">
    <property type="entry name" value="Peptidase_S8/S53_dom"/>
</dbReference>
<name>M7T8S1_EUTLA</name>
<dbReference type="OrthoDB" id="10256524at2759"/>
<dbReference type="InterPro" id="IPR010435">
    <property type="entry name" value="C5a/SBT2-like_Fn3"/>
</dbReference>
<sequence length="955" mass="102392">MKLFSSALAAAAVIPAVSASQFVSLYDASEPTNLGFIIELEPGSSFGKRDVHSEFHLQARSLADYSVRHEFKNPKYFYGLSVDAADVAALASLPEVKNIWPNRLHDRPRPYGTPISASVRDEAFSMDVHVKRDNVSLPHITGTSDINYALKMTAVDEVHKLNITGKGVKVGIIDSGVDYRHPALGGGFGPGFKVAGGYDLVGDDYDGSNAPVPDEDPLSECLEGGHGTHVAGIIAAKDPDGVGFGVLGVAPDAELHMYRIFGCLGSATDDIMMQALEKAAEDGVDLISMSVGYSTIWETGSAYKSLLDGIRDQGVGLIIAAGNDGERGVYFASEPAIEPSVIAVASVDNEKFVTVYNAADSNGETIEYSKVIPFADSAPYHVFTTPNEELSCTPDTWLNLTESFTDKEHVIAFISPKSQCSWQLPNLANATGITNIWWAIDDSTNIRVEAPGDQPGVNVAQLRTAAADQVRAGLEAQGADYTVSFEDREVHDMAQATPGAVSIFSTFGPTMEMSMKPQLGAPGGNILNTWPITDGTGYALISGTSMSTPHTAGVYALVKQAHPDLSPEQIAHRLQITSTQLVQTGTDGVLTSTAQQGAGMINALRAITVETLVTPSELSLRDSAAPPVQTITIENTSESPRKYTLGHKGASTVDALPQIYSDNLNNIWRWVSNSAASYGSAEFSQASIEVPAGSKATVEVTITAPTDVDPATLPVYGGYITVTSDGDNSEEVTVPYVGVPYERASIEVLDTTNLTTGSESSPAPPAGIPELPYLRTYATSERVNDVMTFSFPSVNHSGADNNPQFIGSIRQPCSYARFDVVPVDTEFEPTSYGFDRDAKYNETLSSPPVAGLDAFLGVESYGAFATVVGGHDKPVNPWQWYWRGYGSLSQQWEWATVALGNGTIYQLPNADYRVLIRALRYGYDYEDAEGYDSWLSPVVRVRIEDPGYPNPLLPS</sequence>
<dbReference type="PROSITE" id="PS51892">
    <property type="entry name" value="SUBTILASE"/>
    <property type="match status" value="1"/>
</dbReference>
<dbReference type="InterPro" id="IPR034187">
    <property type="entry name" value="Peptidases_S8_5"/>
</dbReference>
<evidence type="ECO:0000256" key="6">
    <source>
        <dbReference type="PIRSR" id="PIRSR615500-1"/>
    </source>
</evidence>
<feature type="domain" description="Peptidase S8/S53" evidence="10">
    <location>
        <begin position="165"/>
        <end position="586"/>
    </location>
</feature>
<dbReference type="SUPFAM" id="SSF52743">
    <property type="entry name" value="Subtilisin-like"/>
    <property type="match status" value="1"/>
</dbReference>
<evidence type="ECO:0000313" key="12">
    <source>
        <dbReference type="EMBL" id="EMR63045.1"/>
    </source>
</evidence>
<evidence type="ECO:0000259" key="11">
    <source>
        <dbReference type="Pfam" id="PF06280"/>
    </source>
</evidence>